<dbReference type="InterPro" id="IPR027417">
    <property type="entry name" value="P-loop_NTPase"/>
</dbReference>
<comment type="similarity">
    <text evidence="1 3">Belongs to the sulfotransferase 1 family.</text>
</comment>
<evidence type="ECO:0000259" key="4">
    <source>
        <dbReference type="Pfam" id="PF00685"/>
    </source>
</evidence>
<dbReference type="Gene3D" id="3.40.50.300">
    <property type="entry name" value="P-loop containing nucleotide triphosphate hydrolases"/>
    <property type="match status" value="2"/>
</dbReference>
<evidence type="ECO:0000256" key="2">
    <source>
        <dbReference type="ARBA" id="ARBA00022679"/>
    </source>
</evidence>
<evidence type="ECO:0000313" key="5">
    <source>
        <dbReference type="EMBL" id="KAF4364032.1"/>
    </source>
</evidence>
<comment type="caution">
    <text evidence="5">The sequence shown here is derived from an EMBL/GenBank/DDBJ whole genome shotgun (WGS) entry which is preliminary data.</text>
</comment>
<dbReference type="AlphaFoldDB" id="A0A7J6F037"/>
<proteinExistence type="inferred from homology"/>
<dbReference type="PANTHER" id="PTHR11783">
    <property type="entry name" value="SULFOTRANSFERASE SULT"/>
    <property type="match status" value="1"/>
</dbReference>
<dbReference type="SUPFAM" id="SSF52540">
    <property type="entry name" value="P-loop containing nucleoside triphosphate hydrolases"/>
    <property type="match status" value="2"/>
</dbReference>
<name>A0A7J6F037_CANSA</name>
<dbReference type="Proteomes" id="UP000583929">
    <property type="component" value="Unassembled WGS sequence"/>
</dbReference>
<dbReference type="GO" id="GO:0008146">
    <property type="term" value="F:sulfotransferase activity"/>
    <property type="evidence" value="ECO:0007669"/>
    <property type="project" value="InterPro"/>
</dbReference>
<reference evidence="5 6" key="1">
    <citation type="journal article" date="2020" name="bioRxiv">
        <title>Sequence and annotation of 42 cannabis genomes reveals extensive copy number variation in cannabinoid synthesis and pathogen resistance genes.</title>
        <authorList>
            <person name="Mckernan K.J."/>
            <person name="Helbert Y."/>
            <person name="Kane L.T."/>
            <person name="Ebling H."/>
            <person name="Zhang L."/>
            <person name="Liu B."/>
            <person name="Eaton Z."/>
            <person name="Mclaughlin S."/>
            <person name="Kingan S."/>
            <person name="Baybayan P."/>
            <person name="Concepcion G."/>
            <person name="Jordan M."/>
            <person name="Riva A."/>
            <person name="Barbazuk W."/>
            <person name="Harkins T."/>
        </authorList>
    </citation>
    <scope>NUCLEOTIDE SEQUENCE [LARGE SCALE GENOMIC DNA]</scope>
    <source>
        <strain evidence="6">cv. Jamaican Lion 4</strain>
        <tissue evidence="5">Leaf</tissue>
    </source>
</reference>
<organism evidence="5 6">
    <name type="scientific">Cannabis sativa</name>
    <name type="common">Hemp</name>
    <name type="synonym">Marijuana</name>
    <dbReference type="NCBI Taxonomy" id="3483"/>
    <lineage>
        <taxon>Eukaryota</taxon>
        <taxon>Viridiplantae</taxon>
        <taxon>Streptophyta</taxon>
        <taxon>Embryophyta</taxon>
        <taxon>Tracheophyta</taxon>
        <taxon>Spermatophyta</taxon>
        <taxon>Magnoliopsida</taxon>
        <taxon>eudicotyledons</taxon>
        <taxon>Gunneridae</taxon>
        <taxon>Pentapetalae</taxon>
        <taxon>rosids</taxon>
        <taxon>fabids</taxon>
        <taxon>Rosales</taxon>
        <taxon>Cannabaceae</taxon>
        <taxon>Cannabis</taxon>
    </lineage>
</organism>
<dbReference type="EMBL" id="JAATIQ010000289">
    <property type="protein sequence ID" value="KAF4364032.1"/>
    <property type="molecule type" value="Genomic_DNA"/>
</dbReference>
<evidence type="ECO:0000256" key="1">
    <source>
        <dbReference type="ARBA" id="ARBA00005771"/>
    </source>
</evidence>
<keyword evidence="2 3" id="KW-0808">Transferase</keyword>
<dbReference type="Pfam" id="PF00685">
    <property type="entry name" value="Sulfotransfer_1"/>
    <property type="match status" value="1"/>
</dbReference>
<evidence type="ECO:0000256" key="3">
    <source>
        <dbReference type="RuleBase" id="RU361155"/>
    </source>
</evidence>
<keyword evidence="6" id="KW-1185">Reference proteome</keyword>
<gene>
    <name evidence="5" type="ORF">G4B88_014989</name>
</gene>
<evidence type="ECO:0000313" key="6">
    <source>
        <dbReference type="Proteomes" id="UP000583929"/>
    </source>
</evidence>
<sequence>MEREETVDDIVAKLEKVKHPVRDNIYYYCYQGFWVNEFHLKGIKSFQTQFVAREDDIVLASCPKSGTTWLKSLVFAIVKRNSIKNDSHLFTSSNPHDLIPFDMNEKFMSIIENMKPRLMATHIPYPSLPISIINYSNSKIVYICRNPLDLFVSDWYFNHKVLFGDDLGHEPSHLEEYFDMFCKGIHVFGPFWDHILGYWKASLEIPHKILFLKYEDLKKDNIFFIRKIADFLGFPFSVEEENQRVPQEIEKWCSFEHLRNLEVNKIGKRPSGASNSSFFRKGEIGDWANCLTPQMAELIKTLIIVTKDFGFMIFVLKGMISFQTQFVARDDDILLASCPKSGTT</sequence>
<protein>
    <recommendedName>
        <fullName evidence="3">Sulfotransferase</fullName>
        <ecNumber evidence="3">2.8.2.-</ecNumber>
    </recommendedName>
</protein>
<accession>A0A7J6F037</accession>
<dbReference type="InterPro" id="IPR000863">
    <property type="entry name" value="Sulfotransferase_dom"/>
</dbReference>
<dbReference type="EC" id="2.8.2.-" evidence="3"/>
<feature type="domain" description="Sulfotransferase" evidence="4">
    <location>
        <begin position="55"/>
        <end position="300"/>
    </location>
</feature>